<dbReference type="SUPFAM" id="SSF48403">
    <property type="entry name" value="Ankyrin repeat"/>
    <property type="match status" value="1"/>
</dbReference>
<dbReference type="InterPro" id="IPR002110">
    <property type="entry name" value="Ankyrin_rpt"/>
</dbReference>
<dbReference type="Gene3D" id="1.25.40.20">
    <property type="entry name" value="Ankyrin repeat-containing domain"/>
    <property type="match status" value="1"/>
</dbReference>
<feature type="repeat" description="ANK" evidence="1">
    <location>
        <begin position="104"/>
        <end position="125"/>
    </location>
</feature>
<evidence type="ECO:0000313" key="3">
    <source>
        <dbReference type="RefSeq" id="XP_021296132.1"/>
    </source>
</evidence>
<dbReference type="Proteomes" id="UP000504621">
    <property type="component" value="Unplaced"/>
</dbReference>
<dbReference type="InterPro" id="IPR036770">
    <property type="entry name" value="Ankyrin_rpt-contain_sf"/>
</dbReference>
<protein>
    <submittedName>
        <fullName evidence="3">Ankyrin repeat-containing protein BDA1-like</fullName>
    </submittedName>
</protein>
<dbReference type="GeneID" id="110425544"/>
<dbReference type="PROSITE" id="PS50297">
    <property type="entry name" value="ANK_REP_REGION"/>
    <property type="match status" value="1"/>
</dbReference>
<dbReference type="PANTHER" id="PTHR24128:SF46">
    <property type="entry name" value="ALPHA-LATROTOXIN-LHE1A-LIKE ISOFORM X1"/>
    <property type="match status" value="1"/>
</dbReference>
<organism evidence="2 3">
    <name type="scientific">Herrania umbratica</name>
    <dbReference type="NCBI Taxonomy" id="108875"/>
    <lineage>
        <taxon>Eukaryota</taxon>
        <taxon>Viridiplantae</taxon>
        <taxon>Streptophyta</taxon>
        <taxon>Embryophyta</taxon>
        <taxon>Tracheophyta</taxon>
        <taxon>Spermatophyta</taxon>
        <taxon>Magnoliopsida</taxon>
        <taxon>eudicotyledons</taxon>
        <taxon>Gunneridae</taxon>
        <taxon>Pentapetalae</taxon>
        <taxon>rosids</taxon>
        <taxon>malvids</taxon>
        <taxon>Malvales</taxon>
        <taxon>Malvaceae</taxon>
        <taxon>Byttnerioideae</taxon>
        <taxon>Herrania</taxon>
    </lineage>
</organism>
<dbReference type="PANTHER" id="PTHR24128">
    <property type="entry name" value="HOMEOBOX PROTEIN WARIAI"/>
    <property type="match status" value="1"/>
</dbReference>
<evidence type="ECO:0000313" key="2">
    <source>
        <dbReference type="Proteomes" id="UP000504621"/>
    </source>
</evidence>
<dbReference type="OrthoDB" id="986759at2759"/>
<dbReference type="AlphaFoldDB" id="A0A6J1B9J7"/>
<reference evidence="3" key="1">
    <citation type="submission" date="2025-08" db="UniProtKB">
        <authorList>
            <consortium name="RefSeq"/>
        </authorList>
    </citation>
    <scope>IDENTIFICATION</scope>
    <source>
        <tissue evidence="3">Leaf</tissue>
    </source>
</reference>
<proteinExistence type="predicted"/>
<dbReference type="PROSITE" id="PS50088">
    <property type="entry name" value="ANK_REPEAT"/>
    <property type="match status" value="1"/>
</dbReference>
<dbReference type="Pfam" id="PF12796">
    <property type="entry name" value="Ank_2"/>
    <property type="match status" value="1"/>
</dbReference>
<name>A0A6J1B9J7_9ROSI</name>
<dbReference type="RefSeq" id="XP_021296132.1">
    <property type="nucleotide sequence ID" value="XM_021440457.1"/>
</dbReference>
<sequence length="370" mass="41552">MAVRLRGATQAGDTNELYNCIRGDANVFRLIDEAEFVDTPLHIAAARGRADFATTIMYLKPSLARKLNQDIFSPMHLALQNDHKETMLCLLAVDKDLVHVKGREGYTPLHHVAREGNLDLLAQFLKVCPACVEDVTIWNETASHVAAKHNRLEALEILARWIQRIHLYSKSSRKHLLNLKDRNNNTVLHIVAANTQQTIKVLLECDVDTKETNMSDLIALNVLESQSRNGAVEEDELSFKFLRDKLGVYSSGIKEVYLLISKADPLQERLRSRIIVLERTTMQMVGCILNMSIERINALLVVLALVLMATYQAMLSSPSGVWQGDILGNVTVDSIAKLWMIGCRGAVKERVHGAKQNVRHHSIEGWSPQH</sequence>
<accession>A0A6J1B9J7</accession>
<keyword evidence="2" id="KW-1185">Reference proteome</keyword>
<dbReference type="SMART" id="SM00248">
    <property type="entry name" value="ANK"/>
    <property type="match status" value="4"/>
</dbReference>
<evidence type="ECO:0000256" key="1">
    <source>
        <dbReference type="PROSITE-ProRule" id="PRU00023"/>
    </source>
</evidence>
<keyword evidence="1" id="KW-0040">ANK repeat</keyword>
<gene>
    <name evidence="3" type="primary">LOC110425544</name>
</gene>